<dbReference type="EMBL" id="CP092900">
    <property type="protein sequence ID" value="UTC24798.1"/>
    <property type="molecule type" value="Genomic_DNA"/>
</dbReference>
<protein>
    <recommendedName>
        <fullName evidence="1">DNA polymerase III tau subunit domain-containing protein</fullName>
    </recommendedName>
</protein>
<evidence type="ECO:0000313" key="3">
    <source>
        <dbReference type="Proteomes" id="UP001055955"/>
    </source>
</evidence>
<gene>
    <name evidence="2" type="ORF">MMH89_01350</name>
</gene>
<keyword evidence="3" id="KW-1185">Reference proteome</keyword>
<dbReference type="Gene3D" id="3.30.300.150">
    <property type="entry name" value="DNA polymerase III, tau subunit, domain V"/>
    <property type="match status" value="1"/>
</dbReference>
<dbReference type="Proteomes" id="UP001055955">
    <property type="component" value="Chromosome"/>
</dbReference>
<accession>A0ABY5DJX4</accession>
<dbReference type="InterPro" id="IPR038249">
    <property type="entry name" value="PolIII_tau_V_sf"/>
</dbReference>
<evidence type="ECO:0000313" key="2">
    <source>
        <dbReference type="EMBL" id="UTC24798.1"/>
    </source>
</evidence>
<dbReference type="InterPro" id="IPR021029">
    <property type="entry name" value="DNA_pol_III_tau_dom-5"/>
</dbReference>
<name>A0ABY5DJX4_9GAMM</name>
<proteinExistence type="predicted"/>
<dbReference type="RefSeq" id="WP_258568587.1">
    <property type="nucleotide sequence ID" value="NZ_CP092900.1"/>
</dbReference>
<evidence type="ECO:0000259" key="1">
    <source>
        <dbReference type="Pfam" id="PF12170"/>
    </source>
</evidence>
<reference evidence="2 3" key="1">
    <citation type="journal article" date="2022" name="Nat. Microbiol.">
        <title>The microbiome of a bacterivorous marine choanoflagellate contains a resource-demanding obligate bacterial associate.</title>
        <authorList>
            <person name="Needham D.M."/>
            <person name="Poirier C."/>
            <person name="Bachy C."/>
            <person name="George E.E."/>
            <person name="Wilken S."/>
            <person name="Yung C.C.M."/>
            <person name="Limardo A.J."/>
            <person name="Morando M."/>
            <person name="Sudek L."/>
            <person name="Malmstrom R.R."/>
            <person name="Keeling P.J."/>
            <person name="Santoro A.E."/>
            <person name="Worden A.Z."/>
        </authorList>
    </citation>
    <scope>NUCLEOTIDE SEQUENCE [LARGE SCALE GENOMIC DNA]</scope>
    <source>
        <strain evidence="2 3">Comchoano-1</strain>
    </source>
</reference>
<organism evidence="2 3">
    <name type="scientific">Candidatus Comchoanobacter bicostacola</name>
    <dbReference type="NCBI Taxonomy" id="2919598"/>
    <lineage>
        <taxon>Bacteria</taxon>
        <taxon>Pseudomonadati</taxon>
        <taxon>Pseudomonadota</taxon>
        <taxon>Gammaproteobacteria</taxon>
        <taxon>Candidatus Comchoanobacterales</taxon>
        <taxon>Candidatus Comchoanobacteraceae</taxon>
        <taxon>Candidatus Comchoanobacter</taxon>
    </lineage>
</organism>
<sequence length="156" mass="17896">MLNAYGCFHTRARNKKKSTQLIASIPQSWHELIKPLAIKGLTKELAENCSTKTVTDQVWHLSLAPKKKYLFTKETLTKLSQHIHKLHPELTIQIHIEEPNTQTPSEIKKEENTQKLESARKALLQESCLKKILELSKTDEEKIKIKLHEAVANPTN</sequence>
<feature type="domain" description="DNA polymerase III tau subunit" evidence="1">
    <location>
        <begin position="27"/>
        <end position="132"/>
    </location>
</feature>
<dbReference type="Pfam" id="PF12170">
    <property type="entry name" value="DNA_pol3_tau_5"/>
    <property type="match status" value="1"/>
</dbReference>